<feature type="region of interest" description="Disordered" evidence="2">
    <location>
        <begin position="397"/>
        <end position="467"/>
    </location>
</feature>
<dbReference type="GeneID" id="37197202"/>
<dbReference type="Pfam" id="PF12936">
    <property type="entry name" value="Kri1_C"/>
    <property type="match status" value="1"/>
</dbReference>
<evidence type="ECO:0000256" key="1">
    <source>
        <dbReference type="ARBA" id="ARBA00007473"/>
    </source>
</evidence>
<feature type="compositionally biased region" description="Acidic residues" evidence="2">
    <location>
        <begin position="75"/>
        <end position="94"/>
    </location>
</feature>
<dbReference type="GO" id="GO:0030686">
    <property type="term" value="C:90S preribosome"/>
    <property type="evidence" value="ECO:0007669"/>
    <property type="project" value="TreeGrafter"/>
</dbReference>
<feature type="compositionally biased region" description="Basic and acidic residues" evidence="2">
    <location>
        <begin position="533"/>
        <end position="544"/>
    </location>
</feature>
<evidence type="ECO:0000259" key="3">
    <source>
        <dbReference type="Pfam" id="PF12936"/>
    </source>
</evidence>
<dbReference type="RefSeq" id="XP_025549133.1">
    <property type="nucleotide sequence ID" value="XM_025692913.1"/>
</dbReference>
<proteinExistence type="inferred from homology"/>
<feature type="compositionally biased region" description="Basic residues" evidence="2">
    <location>
        <begin position="593"/>
        <end position="603"/>
    </location>
</feature>
<evidence type="ECO:0000313" key="5">
    <source>
        <dbReference type="Proteomes" id="UP000248961"/>
    </source>
</evidence>
<accession>A0A395HR73</accession>
<protein>
    <submittedName>
        <fullName evidence="4">Krr1-domain-containing protein</fullName>
    </submittedName>
</protein>
<dbReference type="EMBL" id="KZ824299">
    <property type="protein sequence ID" value="RAL09979.1"/>
    <property type="molecule type" value="Genomic_DNA"/>
</dbReference>
<gene>
    <name evidence="4" type="ORF">BO97DRAFT_373672</name>
</gene>
<organism evidence="4 5">
    <name type="scientific">Aspergillus homomorphus (strain CBS 101889)</name>
    <dbReference type="NCBI Taxonomy" id="1450537"/>
    <lineage>
        <taxon>Eukaryota</taxon>
        <taxon>Fungi</taxon>
        <taxon>Dikarya</taxon>
        <taxon>Ascomycota</taxon>
        <taxon>Pezizomycotina</taxon>
        <taxon>Eurotiomycetes</taxon>
        <taxon>Eurotiomycetidae</taxon>
        <taxon>Eurotiales</taxon>
        <taxon>Aspergillaceae</taxon>
        <taxon>Aspergillus</taxon>
        <taxon>Aspergillus subgen. Circumdati</taxon>
    </lineage>
</organism>
<feature type="compositionally biased region" description="Basic and acidic residues" evidence="2">
    <location>
        <begin position="305"/>
        <end position="332"/>
    </location>
</feature>
<feature type="domain" description="Kri1-like C-terminal" evidence="3">
    <location>
        <begin position="468"/>
        <end position="557"/>
    </location>
</feature>
<feature type="compositionally biased region" description="Basic and acidic residues" evidence="2">
    <location>
        <begin position="445"/>
        <end position="467"/>
    </location>
</feature>
<dbReference type="VEuPathDB" id="FungiDB:BO97DRAFT_373672"/>
<dbReference type="Pfam" id="PF05178">
    <property type="entry name" value="Kri1"/>
    <property type="match status" value="1"/>
</dbReference>
<dbReference type="Proteomes" id="UP000248961">
    <property type="component" value="Unassembled WGS sequence"/>
</dbReference>
<dbReference type="InterPro" id="IPR024626">
    <property type="entry name" value="Kri1-like_C"/>
</dbReference>
<dbReference type="InterPro" id="IPR018034">
    <property type="entry name" value="Kri1"/>
</dbReference>
<evidence type="ECO:0000313" key="4">
    <source>
        <dbReference type="EMBL" id="RAL09979.1"/>
    </source>
</evidence>
<keyword evidence="5" id="KW-1185">Reference proteome</keyword>
<dbReference type="PANTHER" id="PTHR14490:SF5">
    <property type="entry name" value="PROTEIN KRI1 HOMOLOG"/>
    <property type="match status" value="1"/>
</dbReference>
<comment type="similarity">
    <text evidence="1">Belongs to the KRI1 family.</text>
</comment>
<feature type="compositionally biased region" description="Acidic residues" evidence="2">
    <location>
        <begin position="412"/>
        <end position="429"/>
    </location>
</feature>
<feature type="compositionally biased region" description="Basic and acidic residues" evidence="2">
    <location>
        <begin position="581"/>
        <end position="592"/>
    </location>
</feature>
<dbReference type="GO" id="GO:0005730">
    <property type="term" value="C:nucleolus"/>
    <property type="evidence" value="ECO:0007669"/>
    <property type="project" value="TreeGrafter"/>
</dbReference>
<feature type="compositionally biased region" description="Polar residues" evidence="2">
    <location>
        <begin position="288"/>
        <end position="304"/>
    </location>
</feature>
<feature type="region of interest" description="Disordered" evidence="2">
    <location>
        <begin position="127"/>
        <end position="233"/>
    </location>
</feature>
<feature type="region of interest" description="Disordered" evidence="2">
    <location>
        <begin position="533"/>
        <end position="603"/>
    </location>
</feature>
<feature type="compositionally biased region" description="Basic and acidic residues" evidence="2">
    <location>
        <begin position="213"/>
        <end position="233"/>
    </location>
</feature>
<feature type="compositionally biased region" description="Basic and acidic residues" evidence="2">
    <location>
        <begin position="139"/>
        <end position="155"/>
    </location>
</feature>
<sequence>MAPPSNKSRKLLDDSSSDSEDESGGVPISNEDVVFKINEDYARRFEHNKKREEMQQLESKLGKSSVLGKRRDRDGEDEGSEEESSSDEEEDDFGELATEAVDAEIMDTIKAIRSKDPRLYDPNAKFFTKLDEEEQPQNAEKKEKPMTLRDYHRENLLSGANLADEEETSSAPKTYAQEQADLKNAIVKEMHAAAGDEDASEKEEEDDFLVAKSKPESFPETKTEATLDVETADKDPETFLSNFLSSRAWIPAGRSELQPFESDDEEEDERAEAFEEAYNFRFEDPSKMNATLMTHSRDATNQQSVRREEKSMRKKRRDAEREQKEQEKKQREIEKNRLRKLKMEELQEKVEKVKEVAGIHATELNDEDWARFLNEAWDDKDWEAEMQKRFGEDYYAEKDAESKKHPKKPTWDDDIDIKDLVPDFDDEEEKPAVADSDVEMEDEREGEKKSKAQERRDQKREARKERMRIEEAVDRNLDLDIGLLPGATKKNATGFRYRETSPQSFGLTARDILMADDTQLNQFAGLKKLASFRDPEKKYKDQRKLGKKARLRQWRKDTFGDEDGPRISDEVPKVPAAVEEAEGKVDIRDGEPRKKKRKRSKKH</sequence>
<dbReference type="OrthoDB" id="10252032at2759"/>
<dbReference type="PANTHER" id="PTHR14490">
    <property type="entry name" value="ZINC FINGER, ZZ TYPE"/>
    <property type="match status" value="1"/>
</dbReference>
<reference evidence="4 5" key="1">
    <citation type="submission" date="2018-02" db="EMBL/GenBank/DDBJ databases">
        <title>The genomes of Aspergillus section Nigri reveals drivers in fungal speciation.</title>
        <authorList>
            <consortium name="DOE Joint Genome Institute"/>
            <person name="Vesth T.C."/>
            <person name="Nybo J."/>
            <person name="Theobald S."/>
            <person name="Brandl J."/>
            <person name="Frisvad J.C."/>
            <person name="Nielsen K.F."/>
            <person name="Lyhne E.K."/>
            <person name="Kogle M.E."/>
            <person name="Kuo A."/>
            <person name="Riley R."/>
            <person name="Clum A."/>
            <person name="Nolan M."/>
            <person name="Lipzen A."/>
            <person name="Salamov A."/>
            <person name="Henrissat B."/>
            <person name="Wiebenga A."/>
            <person name="De vries R.P."/>
            <person name="Grigoriev I.V."/>
            <person name="Mortensen U.H."/>
            <person name="Andersen M.R."/>
            <person name="Baker S.E."/>
        </authorList>
    </citation>
    <scope>NUCLEOTIDE SEQUENCE [LARGE SCALE GENOMIC DNA]</scope>
    <source>
        <strain evidence="4 5">CBS 101889</strain>
    </source>
</reference>
<evidence type="ECO:0000256" key="2">
    <source>
        <dbReference type="SAM" id="MobiDB-lite"/>
    </source>
</evidence>
<name>A0A395HR73_ASPHC</name>
<feature type="region of interest" description="Disordered" evidence="2">
    <location>
        <begin position="284"/>
        <end position="332"/>
    </location>
</feature>
<feature type="compositionally biased region" description="Acidic residues" evidence="2">
    <location>
        <begin position="195"/>
        <end position="208"/>
    </location>
</feature>
<dbReference type="AlphaFoldDB" id="A0A395HR73"/>
<feature type="region of interest" description="Disordered" evidence="2">
    <location>
        <begin position="46"/>
        <end position="101"/>
    </location>
</feature>
<dbReference type="STRING" id="1450537.A0A395HR73"/>
<feature type="region of interest" description="Disordered" evidence="2">
    <location>
        <begin position="1"/>
        <end position="33"/>
    </location>
</feature>
<feature type="compositionally biased region" description="Basic and acidic residues" evidence="2">
    <location>
        <begin position="554"/>
        <end position="572"/>
    </location>
</feature>
<dbReference type="GO" id="GO:0000447">
    <property type="term" value="P:endonucleolytic cleavage in ITS1 to separate SSU-rRNA from 5.8S rRNA and LSU-rRNA from tricistronic rRNA transcript (SSU-rRNA, 5.8S rRNA, LSU-rRNA)"/>
    <property type="evidence" value="ECO:0007669"/>
    <property type="project" value="TreeGrafter"/>
</dbReference>